<dbReference type="InterPro" id="IPR049163">
    <property type="entry name" value="Pif1-like_2B_dom"/>
</dbReference>
<reference evidence="3 4" key="1">
    <citation type="journal article" date="2018" name="Mol. Plant">
        <title>The genome of Artemisia annua provides insight into the evolution of Asteraceae family and artemisinin biosynthesis.</title>
        <authorList>
            <person name="Shen Q."/>
            <person name="Zhang L."/>
            <person name="Liao Z."/>
            <person name="Wang S."/>
            <person name="Yan T."/>
            <person name="Shi P."/>
            <person name="Liu M."/>
            <person name="Fu X."/>
            <person name="Pan Q."/>
            <person name="Wang Y."/>
            <person name="Lv Z."/>
            <person name="Lu X."/>
            <person name="Zhang F."/>
            <person name="Jiang W."/>
            <person name="Ma Y."/>
            <person name="Chen M."/>
            <person name="Hao X."/>
            <person name="Li L."/>
            <person name="Tang Y."/>
            <person name="Lv G."/>
            <person name="Zhou Y."/>
            <person name="Sun X."/>
            <person name="Brodelius P.E."/>
            <person name="Rose J.K.C."/>
            <person name="Tang K."/>
        </authorList>
    </citation>
    <scope>NUCLEOTIDE SEQUENCE [LARGE SCALE GENOMIC DNA]</scope>
    <source>
        <strain evidence="4">cv. Huhao1</strain>
        <tissue evidence="3">Leaf</tissue>
    </source>
</reference>
<evidence type="ECO:0000256" key="1">
    <source>
        <dbReference type="SAM" id="Phobius"/>
    </source>
</evidence>
<dbReference type="Gene3D" id="2.40.50.140">
    <property type="entry name" value="Nucleic acid-binding proteins"/>
    <property type="match status" value="1"/>
</dbReference>
<gene>
    <name evidence="3" type="ORF">CTI12_AA087040</name>
</gene>
<name>A0A2U1NW51_ARTAN</name>
<accession>A0A2U1NW51</accession>
<dbReference type="InterPro" id="IPR012340">
    <property type="entry name" value="NA-bd_OB-fold"/>
</dbReference>
<feature type="transmembrane region" description="Helical" evidence="1">
    <location>
        <begin position="184"/>
        <end position="203"/>
    </location>
</feature>
<feature type="transmembrane region" description="Helical" evidence="1">
    <location>
        <begin position="40"/>
        <end position="59"/>
    </location>
</feature>
<dbReference type="Pfam" id="PF21530">
    <property type="entry name" value="Pif1_2B_dom"/>
    <property type="match status" value="1"/>
</dbReference>
<dbReference type="SUPFAM" id="SSF52540">
    <property type="entry name" value="P-loop containing nucleoside triphosphate hydrolases"/>
    <property type="match status" value="1"/>
</dbReference>
<protein>
    <recommendedName>
        <fullName evidence="2">DNA helicase Pif1-like 2B domain-containing protein</fullName>
    </recommendedName>
</protein>
<comment type="caution">
    <text evidence="3">The sequence shown here is derived from an EMBL/GenBank/DDBJ whole genome shotgun (WGS) entry which is preliminary data.</text>
</comment>
<dbReference type="Proteomes" id="UP000245207">
    <property type="component" value="Unassembled WGS sequence"/>
</dbReference>
<evidence type="ECO:0000259" key="2">
    <source>
        <dbReference type="Pfam" id="PF21530"/>
    </source>
</evidence>
<keyword evidence="4" id="KW-1185">Reference proteome</keyword>
<feature type="domain" description="DNA helicase Pif1-like 2B" evidence="2">
    <location>
        <begin position="514"/>
        <end position="559"/>
    </location>
</feature>
<dbReference type="GO" id="GO:0006260">
    <property type="term" value="P:DNA replication"/>
    <property type="evidence" value="ECO:0007669"/>
    <property type="project" value="TreeGrafter"/>
</dbReference>
<dbReference type="InterPro" id="IPR027417">
    <property type="entry name" value="P-loop_NTPase"/>
</dbReference>
<keyword evidence="1" id="KW-0812">Transmembrane</keyword>
<evidence type="ECO:0000313" key="3">
    <source>
        <dbReference type="EMBL" id="PWA77700.1"/>
    </source>
</evidence>
<dbReference type="OrthoDB" id="1750540at2759"/>
<keyword evidence="1" id="KW-1133">Transmembrane helix</keyword>
<dbReference type="EMBL" id="PKPP01002089">
    <property type="protein sequence ID" value="PWA77700.1"/>
    <property type="molecule type" value="Genomic_DNA"/>
</dbReference>
<dbReference type="PANTHER" id="PTHR23274:SF48">
    <property type="entry name" value="ATP-DEPENDENT DNA HELICASE"/>
    <property type="match status" value="1"/>
</dbReference>
<dbReference type="PANTHER" id="PTHR23274">
    <property type="entry name" value="DNA HELICASE-RELATED"/>
    <property type="match status" value="1"/>
</dbReference>
<dbReference type="AlphaFoldDB" id="A0A2U1NW51"/>
<dbReference type="SUPFAM" id="SSF50249">
    <property type="entry name" value="Nucleic acid-binding proteins"/>
    <property type="match status" value="1"/>
</dbReference>
<proteinExistence type="predicted"/>
<keyword evidence="1" id="KW-0472">Membrane</keyword>
<sequence length="582" mass="66210">MSQVYTELCDVDPMLDDITFVARCINIWHSHAKGRPNDPWSFNAVFIDLVVIIYTYFLLDIIGTIVSIGDPIPFGETLKWRTVILQDAKSHQLECTFFNNWSDMFSDITDNRESIDHVAIIIQPAKVKYWNDLPEIVAFKERIKMSQVYTELCDVDPMLDDITFVARCINIWHSHAKGRPNDPWSFNAVFIDLVVIIYTYFLLDIIGTIVSIGDPIPFGETRKRRTIILQDAKVVKKLRVDLINLSAPSLTFSDITDNRESIDHVAIIIQPAKVKYWNDIIGTIVSIGNPIPFGETLKRRTINHKLKMLFLAQRSTLMQILPEIVAFKERYKNKDGYDEGSFKIAHSSPVKTVLTAESFFERSVQASLVLFNGMVHKLVDKTCVEVRNKTSNLDADGFPKDLNIMLGKKMLFKFLFSEYNSVYQVKGMSNDSELIAFFKNDFVNEVASSSQSMLRYADIVPFVVEENDVIRENNESARTTPGNNASEKRAFVDLYKMLTASLRSYEEISLYMTEFLNSIRMSGIPHHKLVLKVGAPIMCLRNIDQRAGLCNGTRLQVLRMGTINIEGQIILGGKVGRICAIP</sequence>
<dbReference type="GO" id="GO:0005657">
    <property type="term" value="C:replication fork"/>
    <property type="evidence" value="ECO:0007669"/>
    <property type="project" value="TreeGrafter"/>
</dbReference>
<organism evidence="3 4">
    <name type="scientific">Artemisia annua</name>
    <name type="common">Sweet wormwood</name>
    <dbReference type="NCBI Taxonomy" id="35608"/>
    <lineage>
        <taxon>Eukaryota</taxon>
        <taxon>Viridiplantae</taxon>
        <taxon>Streptophyta</taxon>
        <taxon>Embryophyta</taxon>
        <taxon>Tracheophyta</taxon>
        <taxon>Spermatophyta</taxon>
        <taxon>Magnoliopsida</taxon>
        <taxon>eudicotyledons</taxon>
        <taxon>Gunneridae</taxon>
        <taxon>Pentapetalae</taxon>
        <taxon>asterids</taxon>
        <taxon>campanulids</taxon>
        <taxon>Asterales</taxon>
        <taxon>Asteraceae</taxon>
        <taxon>Asteroideae</taxon>
        <taxon>Anthemideae</taxon>
        <taxon>Artemisiinae</taxon>
        <taxon>Artemisia</taxon>
    </lineage>
</organism>
<evidence type="ECO:0000313" key="4">
    <source>
        <dbReference type="Proteomes" id="UP000245207"/>
    </source>
</evidence>
<dbReference type="STRING" id="35608.A0A2U1NW51"/>